<comment type="similarity">
    <text evidence="1">Belongs to the GPSM family.</text>
</comment>
<dbReference type="SMART" id="SM00390">
    <property type="entry name" value="GoLoco"/>
    <property type="match status" value="1"/>
</dbReference>
<dbReference type="InterPro" id="IPR011990">
    <property type="entry name" value="TPR-like_helical_dom_sf"/>
</dbReference>
<evidence type="ECO:0000256" key="1">
    <source>
        <dbReference type="ARBA" id="ARBA00006600"/>
    </source>
</evidence>
<name>A0A8R1EFB9_CAEJA</name>
<dbReference type="Gene3D" id="1.25.40.10">
    <property type="entry name" value="Tetratricopeptide repeat domain"/>
    <property type="match status" value="1"/>
</dbReference>
<proteinExistence type="inferred from homology"/>
<protein>
    <submittedName>
        <fullName evidence="3">TPR_REGION domain-containing protein</fullName>
    </submittedName>
</protein>
<evidence type="ECO:0000313" key="3">
    <source>
        <dbReference type="EnsemblMetazoa" id="CJA32909.1"/>
    </source>
</evidence>
<dbReference type="SUPFAM" id="SSF48452">
    <property type="entry name" value="TPR-like"/>
    <property type="match status" value="1"/>
</dbReference>
<organism evidence="3 4">
    <name type="scientific">Caenorhabditis japonica</name>
    <dbReference type="NCBI Taxonomy" id="281687"/>
    <lineage>
        <taxon>Eukaryota</taxon>
        <taxon>Metazoa</taxon>
        <taxon>Ecdysozoa</taxon>
        <taxon>Nematoda</taxon>
        <taxon>Chromadorea</taxon>
        <taxon>Rhabditida</taxon>
        <taxon>Rhabditina</taxon>
        <taxon>Rhabditomorpha</taxon>
        <taxon>Rhabditoidea</taxon>
        <taxon>Rhabditidae</taxon>
        <taxon>Peloderinae</taxon>
        <taxon>Caenorhabditis</taxon>
    </lineage>
</organism>
<feature type="region of interest" description="Disordered" evidence="2">
    <location>
        <begin position="490"/>
        <end position="511"/>
    </location>
</feature>
<dbReference type="Proteomes" id="UP000005237">
    <property type="component" value="Unassembled WGS sequence"/>
</dbReference>
<evidence type="ECO:0000313" key="4">
    <source>
        <dbReference type="Proteomes" id="UP000005237"/>
    </source>
</evidence>
<keyword evidence="4" id="KW-1185">Reference proteome</keyword>
<reference evidence="4" key="1">
    <citation type="submission" date="2010-08" db="EMBL/GenBank/DDBJ databases">
        <authorList>
            <consortium name="Caenorhabditis japonica Sequencing Consortium"/>
            <person name="Wilson R.K."/>
        </authorList>
    </citation>
    <scope>NUCLEOTIDE SEQUENCE [LARGE SCALE GENOMIC DNA]</scope>
    <source>
        <strain evidence="4">DF5081</strain>
    </source>
</reference>
<dbReference type="AlphaFoldDB" id="A0A8R1EFB9"/>
<evidence type="ECO:0000256" key="2">
    <source>
        <dbReference type="SAM" id="MobiDB-lite"/>
    </source>
</evidence>
<dbReference type="InterPro" id="IPR003109">
    <property type="entry name" value="GoLoco_motif"/>
</dbReference>
<sequence>MNVTVSSREEDDDIVEKMIKSALVTIKLGQYEEAAARFEEILETGTSNFQLLARIYMWYGRVCRKLKKYTKALEFFDRELCAKQLYEDHQGACDVFRRIAELCLKIGDFPKAKRTAEEFVAFASKKECEQFVEQARTLQAVIYLEGFQQNLEEKPEDRKKLLEVASDHIAALKSSKDVESPILMLEAKCTAFEGKHEEANALYKKCIEMGTEAEDFVTVYRAYFEMAMFTEQNFGLCVIDGLKNAVFYATKYGTPLEAASYKVELAKQLLRIGPSRSSSVHQAYLLCTEALEIARNESSSLIKPALLTISKCLSTLGKRRQAAYFIVLGSVLTVEQDLDEFYKQIDELMTVEKMKTPGDADVQLTVDASLDPAPNETAAKFTVKLEHTTTVETWRIVVKEFIEAATVKPEIVEEQKENEPVDFLDLIFKMNSRMDDQRTELPATFFQRPVSQASSSKATKSHKLFPGLRGNLQKLSKDVKDKTMLNKILKRSKKSNVSLNSDSNSTQQDDT</sequence>
<accession>A0A8R1EFB9</accession>
<dbReference type="EnsemblMetazoa" id="CJA32909.1">
    <property type="protein sequence ID" value="CJA32909.1"/>
    <property type="gene ID" value="WBGene00208756"/>
</dbReference>
<dbReference type="Pfam" id="PF13181">
    <property type="entry name" value="TPR_8"/>
    <property type="match status" value="1"/>
</dbReference>
<dbReference type="GO" id="GO:0030695">
    <property type="term" value="F:GTPase regulator activity"/>
    <property type="evidence" value="ECO:0007669"/>
    <property type="project" value="InterPro"/>
</dbReference>
<dbReference type="PROSITE" id="PS50877">
    <property type="entry name" value="GOLOCO"/>
    <property type="match status" value="1"/>
</dbReference>
<feature type="compositionally biased region" description="Polar residues" evidence="2">
    <location>
        <begin position="495"/>
        <end position="511"/>
    </location>
</feature>
<dbReference type="InterPro" id="IPR019734">
    <property type="entry name" value="TPR_rpt"/>
</dbReference>
<reference evidence="3" key="2">
    <citation type="submission" date="2022-06" db="UniProtKB">
        <authorList>
            <consortium name="EnsemblMetazoa"/>
        </authorList>
    </citation>
    <scope>IDENTIFICATION</scope>
    <source>
        <strain evidence="3">DF5081</strain>
    </source>
</reference>